<proteinExistence type="predicted"/>
<dbReference type="AlphaFoldDB" id="A0A2T2YIC5"/>
<organism evidence="1 2">
    <name type="scientific">Adhaeribacter arboris</name>
    <dbReference type="NCBI Taxonomy" id="2072846"/>
    <lineage>
        <taxon>Bacteria</taxon>
        <taxon>Pseudomonadati</taxon>
        <taxon>Bacteroidota</taxon>
        <taxon>Cytophagia</taxon>
        <taxon>Cytophagales</taxon>
        <taxon>Hymenobacteraceae</taxon>
        <taxon>Adhaeribacter</taxon>
    </lineage>
</organism>
<evidence type="ECO:0008006" key="3">
    <source>
        <dbReference type="Google" id="ProtNLM"/>
    </source>
</evidence>
<reference evidence="1 2" key="1">
    <citation type="submission" date="2018-03" db="EMBL/GenBank/DDBJ databases">
        <title>Adhaeribacter sp. HMF7605 Genome sequencing and assembly.</title>
        <authorList>
            <person name="Kang H."/>
            <person name="Kang J."/>
            <person name="Cha I."/>
            <person name="Kim H."/>
            <person name="Joh K."/>
        </authorList>
    </citation>
    <scope>NUCLEOTIDE SEQUENCE [LARGE SCALE GENOMIC DNA]</scope>
    <source>
        <strain evidence="1 2">HMF7605</strain>
    </source>
</reference>
<protein>
    <recommendedName>
        <fullName evidence="3">Phosphoribosylpyrophosphate synthetase</fullName>
    </recommendedName>
</protein>
<sequence>MQDKEELTTMVKVENRLTNDGFTEDFRVSEGRLCSLNSDKTYGVEDVRIVNFYRFEGETDPDDMSILYAIECTDGTKGTISNSYGPTADTEVDQFLVEVENLGKNLEKRS</sequence>
<dbReference type="RefSeq" id="WP_106931430.1">
    <property type="nucleotide sequence ID" value="NZ_PYFT01000001.1"/>
</dbReference>
<accession>A0A2T2YIC5</accession>
<dbReference type="Proteomes" id="UP000240357">
    <property type="component" value="Unassembled WGS sequence"/>
</dbReference>
<comment type="caution">
    <text evidence="1">The sequence shown here is derived from an EMBL/GenBank/DDBJ whole genome shotgun (WGS) entry which is preliminary data.</text>
</comment>
<evidence type="ECO:0000313" key="1">
    <source>
        <dbReference type="EMBL" id="PSR55251.1"/>
    </source>
</evidence>
<gene>
    <name evidence="1" type="ORF">AHMF7605_17940</name>
</gene>
<dbReference type="EMBL" id="PYFT01000001">
    <property type="protein sequence ID" value="PSR55251.1"/>
    <property type="molecule type" value="Genomic_DNA"/>
</dbReference>
<name>A0A2T2YIC5_9BACT</name>
<dbReference type="OrthoDB" id="8418771at2"/>
<keyword evidence="2" id="KW-1185">Reference proteome</keyword>
<evidence type="ECO:0000313" key="2">
    <source>
        <dbReference type="Proteomes" id="UP000240357"/>
    </source>
</evidence>